<feature type="coiled-coil region" evidence="1">
    <location>
        <begin position="146"/>
        <end position="252"/>
    </location>
</feature>
<evidence type="ECO:0000313" key="3">
    <source>
        <dbReference type="Proteomes" id="UP000789572"/>
    </source>
</evidence>
<keyword evidence="1" id="KW-0175">Coiled coil</keyword>
<gene>
    <name evidence="2" type="ORF">POCULU_LOCUS9328</name>
</gene>
<organism evidence="2 3">
    <name type="scientific">Paraglomus occultum</name>
    <dbReference type="NCBI Taxonomy" id="144539"/>
    <lineage>
        <taxon>Eukaryota</taxon>
        <taxon>Fungi</taxon>
        <taxon>Fungi incertae sedis</taxon>
        <taxon>Mucoromycota</taxon>
        <taxon>Glomeromycotina</taxon>
        <taxon>Glomeromycetes</taxon>
        <taxon>Paraglomerales</taxon>
        <taxon>Paraglomeraceae</taxon>
        <taxon>Paraglomus</taxon>
    </lineage>
</organism>
<dbReference type="Proteomes" id="UP000789572">
    <property type="component" value="Unassembled WGS sequence"/>
</dbReference>
<proteinExistence type="predicted"/>
<reference evidence="2" key="1">
    <citation type="submission" date="2021-06" db="EMBL/GenBank/DDBJ databases">
        <authorList>
            <person name="Kallberg Y."/>
            <person name="Tangrot J."/>
            <person name="Rosling A."/>
        </authorList>
    </citation>
    <scope>NUCLEOTIDE SEQUENCE</scope>
    <source>
        <strain evidence="2">IA702</strain>
    </source>
</reference>
<sequence>MGFKPDDFAFISFIKTFDYNHQNPLNSTEIENLRSMYQDNLVQELTDVVEDMAEQEAIRQSFVSDPSLKEVDIDEKKIDSGWLTDDNITYILNNHERIQEAIKQRTSIQVQESNKTQVERIEGFLKKFNPQAKVEVISTPSRQRIVESLKSELEAKKRELAERMENEKNMKEIMDFRNEIITELQTTIENLQGQLLDRENDKEKRGLQQELFTLRERTNHDEKEIERLTRTIGKLELENKSLKEKVGSHRTEIRQKKETELVDKIKDIKIKLKVDEIELVEELLEAHREATENSNSYAQKQLAKFKQKLLQSGKVSEKEIEEICQKQAGLIKLKKEVELSSQIEVNP</sequence>
<accession>A0A9N9DKM7</accession>
<dbReference type="EMBL" id="CAJVPJ010003386">
    <property type="protein sequence ID" value="CAG8639256.1"/>
    <property type="molecule type" value="Genomic_DNA"/>
</dbReference>
<comment type="caution">
    <text evidence="2">The sequence shown here is derived from an EMBL/GenBank/DDBJ whole genome shotgun (WGS) entry which is preliminary data.</text>
</comment>
<dbReference type="AlphaFoldDB" id="A0A9N9DKM7"/>
<evidence type="ECO:0000313" key="2">
    <source>
        <dbReference type="EMBL" id="CAG8639256.1"/>
    </source>
</evidence>
<keyword evidence="3" id="KW-1185">Reference proteome</keyword>
<protein>
    <submittedName>
        <fullName evidence="2">7157_t:CDS:1</fullName>
    </submittedName>
</protein>
<name>A0A9N9DKM7_9GLOM</name>
<evidence type="ECO:0000256" key="1">
    <source>
        <dbReference type="SAM" id="Coils"/>
    </source>
</evidence>